<feature type="non-terminal residue" evidence="1">
    <location>
        <position position="1"/>
    </location>
</feature>
<gene>
    <name evidence="1" type="ORF">CK510_28040</name>
</gene>
<comment type="caution">
    <text evidence="1">The sequence shown here is derived from an EMBL/GenBank/DDBJ whole genome shotgun (WGS) entry which is preliminary data.</text>
</comment>
<keyword evidence="2" id="KW-1185">Reference proteome</keyword>
<dbReference type="Proteomes" id="UP000218238">
    <property type="component" value="Unassembled WGS sequence"/>
</dbReference>
<accession>A0A2A2TAL9</accession>
<dbReference type="EMBL" id="NTFS01000544">
    <property type="protein sequence ID" value="PAX49063.1"/>
    <property type="molecule type" value="Genomic_DNA"/>
</dbReference>
<sequence>LVTTISKPDDTNSSGIPPLHIGAISFYERDKPSFVQEHADYLAFVLTIGLLLISWVRNLKSWIESGKKNEADEYIELAIALMSNTDKELQQRLKKFDSKLDELKKIHQGDFKVWIEQRLQPKLKLLQNTGQDDIELRQQILDLIFERAAKALDVDNISQESFRTFNEAYKTAREAIERQQQRAQQGNHYIDAAIQLMGITNSNTDDRQNQLDQVFNDAATALLDKKISQEAFRTFNEAYKTTRETIERERQVSYQAIEQNQSQLLAGYINETVQLLPSTIQDKNFRKQQLDNIFQKVVFDLMTKELSQESFRTFMEAYKSIRDTV</sequence>
<name>A0A2A2TAL9_9CYAN</name>
<evidence type="ECO:0000313" key="2">
    <source>
        <dbReference type="Proteomes" id="UP000218238"/>
    </source>
</evidence>
<protein>
    <submittedName>
        <fullName evidence="1">Uncharacterized protein</fullName>
    </submittedName>
</protein>
<organism evidence="1 2">
    <name type="scientific">Brunnivagina elsteri CCALA 953</name>
    <dbReference type="NCBI Taxonomy" id="987040"/>
    <lineage>
        <taxon>Bacteria</taxon>
        <taxon>Bacillati</taxon>
        <taxon>Cyanobacteriota</taxon>
        <taxon>Cyanophyceae</taxon>
        <taxon>Nostocales</taxon>
        <taxon>Calotrichaceae</taxon>
        <taxon>Brunnivagina</taxon>
    </lineage>
</organism>
<evidence type="ECO:0000313" key="1">
    <source>
        <dbReference type="EMBL" id="PAX49063.1"/>
    </source>
</evidence>
<proteinExistence type="predicted"/>
<dbReference type="AlphaFoldDB" id="A0A2A2TAL9"/>
<reference evidence="1 2" key="1">
    <citation type="submission" date="2017-08" db="EMBL/GenBank/DDBJ databases">
        <title>Draft genome sequence of filamentous cyanobacterium Calothrix elsteri CCALA 953.</title>
        <authorList>
            <person name="Gagunashvili A.N."/>
            <person name="Elster J."/>
            <person name="Andresson O.S."/>
        </authorList>
    </citation>
    <scope>NUCLEOTIDE SEQUENCE [LARGE SCALE GENOMIC DNA]</scope>
    <source>
        <strain evidence="1 2">CCALA 953</strain>
    </source>
</reference>